<accession>A0A557NSE9</accession>
<name>A0A557NSE9_9VIBR</name>
<organism evidence="2 3">
    <name type="scientific">Vibrio algivorus</name>
    <dbReference type="NCBI Taxonomy" id="1667024"/>
    <lineage>
        <taxon>Bacteria</taxon>
        <taxon>Pseudomonadati</taxon>
        <taxon>Pseudomonadota</taxon>
        <taxon>Gammaproteobacteria</taxon>
        <taxon>Vibrionales</taxon>
        <taxon>Vibrionaceae</taxon>
        <taxon>Vibrio</taxon>
    </lineage>
</organism>
<gene>
    <name evidence="2" type="primary">tssE</name>
    <name evidence="2" type="ORF">FOF44_18080</name>
</gene>
<dbReference type="InterPro" id="IPR007048">
    <property type="entry name" value="IraD/Gp25-like"/>
</dbReference>
<feature type="domain" description="IraD/Gp25-like" evidence="1">
    <location>
        <begin position="38"/>
        <end position="124"/>
    </location>
</feature>
<dbReference type="AlphaFoldDB" id="A0A557NSE9"/>
<dbReference type="Pfam" id="PF04965">
    <property type="entry name" value="GPW_gp25"/>
    <property type="match status" value="1"/>
</dbReference>
<comment type="caution">
    <text evidence="2">The sequence shown here is derived from an EMBL/GenBank/DDBJ whole genome shotgun (WGS) entry which is preliminary data.</text>
</comment>
<evidence type="ECO:0000313" key="3">
    <source>
        <dbReference type="Proteomes" id="UP000319828"/>
    </source>
</evidence>
<reference evidence="2 3" key="1">
    <citation type="submission" date="2019-07" db="EMBL/GenBank/DDBJ databases">
        <title>The draft genome sequence of Vibrio algivorus M1486.</title>
        <authorList>
            <person name="Meng X."/>
        </authorList>
    </citation>
    <scope>NUCLEOTIDE SEQUENCE [LARGE SCALE GENOMIC DNA]</scope>
    <source>
        <strain evidence="2 3">M1486</strain>
    </source>
</reference>
<dbReference type="InterPro" id="IPR017737">
    <property type="entry name" value="TssE1-like"/>
</dbReference>
<dbReference type="PANTHER" id="PTHR38595:SF2">
    <property type="entry name" value="TYPE VI SECRETION SYSTEM BASEPLATE SUBUNIT TSSE"/>
    <property type="match status" value="1"/>
</dbReference>
<protein>
    <submittedName>
        <fullName evidence="2">Type VI secretion system baseplate subunit TssE</fullName>
    </submittedName>
</protein>
<dbReference type="Proteomes" id="UP000319828">
    <property type="component" value="Unassembled WGS sequence"/>
</dbReference>
<dbReference type="NCBIfam" id="TIGR03357">
    <property type="entry name" value="VI_zyme"/>
    <property type="match status" value="1"/>
</dbReference>
<dbReference type="InterPro" id="IPR053176">
    <property type="entry name" value="T6SS_TssE1-like"/>
</dbReference>
<dbReference type="EMBL" id="VMKJ01000081">
    <property type="protein sequence ID" value="TVO31342.1"/>
    <property type="molecule type" value="Genomic_DNA"/>
</dbReference>
<dbReference type="PANTHER" id="PTHR38595">
    <property type="entry name" value="CYTOPLASMIC PROTEIN-RELATED"/>
    <property type="match status" value="1"/>
</dbReference>
<evidence type="ECO:0000313" key="2">
    <source>
        <dbReference type="EMBL" id="TVO31342.1"/>
    </source>
</evidence>
<dbReference type="OrthoDB" id="119583at2"/>
<evidence type="ECO:0000259" key="1">
    <source>
        <dbReference type="Pfam" id="PF04965"/>
    </source>
</evidence>
<sequence length="145" mass="16478">MGYIAPEDSAFGISFLERLEADAKPLNIIQAPNLSEILNSIRNNISNILNTRMGDSQSSPQLGLIDFNDATLEVTDLSMTIRLAIKKCLDIYEPRLKNISVYTSLDNFDAFSLRFNILAELDHEAIHKKVKLDLMLDQNKKYRVF</sequence>
<dbReference type="Gene3D" id="3.10.450.40">
    <property type="match status" value="1"/>
</dbReference>
<proteinExistence type="predicted"/>
<dbReference type="RefSeq" id="WP_144389280.1">
    <property type="nucleotide sequence ID" value="NZ_CANNCB010000090.1"/>
</dbReference>
<dbReference type="SUPFAM" id="SSF160719">
    <property type="entry name" value="gpW/gp25-like"/>
    <property type="match status" value="1"/>
</dbReference>